<dbReference type="Proteomes" id="UP000095284">
    <property type="component" value="Unplaced"/>
</dbReference>
<comment type="similarity">
    <text evidence="9">Belongs to the protein kinase superfamily. Tyr protein kinase family.</text>
</comment>
<dbReference type="Gene3D" id="3.30.200.20">
    <property type="entry name" value="Phosphorylase Kinase, domain 1"/>
    <property type="match status" value="1"/>
</dbReference>
<dbReference type="SUPFAM" id="SSF55550">
    <property type="entry name" value="SH2 domain"/>
    <property type="match status" value="1"/>
</dbReference>
<evidence type="ECO:0000256" key="3">
    <source>
        <dbReference type="ARBA" id="ARBA00022777"/>
    </source>
</evidence>
<dbReference type="PROSITE" id="PS00107">
    <property type="entry name" value="PROTEIN_KINASE_ATP"/>
    <property type="match status" value="1"/>
</dbReference>
<dbReference type="PROSITE" id="PS00109">
    <property type="entry name" value="PROTEIN_KINASE_TYR"/>
    <property type="match status" value="1"/>
</dbReference>
<feature type="region of interest" description="Disordered" evidence="10">
    <location>
        <begin position="1"/>
        <end position="63"/>
    </location>
</feature>
<keyword evidence="15" id="KW-1185">Reference proteome</keyword>
<dbReference type="CDD" id="cd10361">
    <property type="entry name" value="SH2_Fps_family"/>
    <property type="match status" value="1"/>
</dbReference>
<dbReference type="EMBL" id="CAJFCV020000006">
    <property type="protein sequence ID" value="CAG9132005.1"/>
    <property type="molecule type" value="Genomic_DNA"/>
</dbReference>
<evidence type="ECO:0000313" key="14">
    <source>
        <dbReference type="Proteomes" id="UP000095284"/>
    </source>
</evidence>
<dbReference type="SMR" id="A0A1I7RU24"/>
<dbReference type="InterPro" id="IPR020635">
    <property type="entry name" value="Tyr_kinase_cat_dom"/>
</dbReference>
<evidence type="ECO:0000313" key="15">
    <source>
        <dbReference type="Proteomes" id="UP000659654"/>
    </source>
</evidence>
<dbReference type="Proteomes" id="UP000582659">
    <property type="component" value="Unassembled WGS sequence"/>
</dbReference>
<evidence type="ECO:0000256" key="1">
    <source>
        <dbReference type="ARBA" id="ARBA00022679"/>
    </source>
</evidence>
<sequence>MDKLRQKRKDKMASGRELASGRAVTSKEAISKQQKDNKHKKAVLKGSSREENEHKGDPSAPDADAEIKEIASRLNHHQWYHGMMPRDEIEDLLKNDGDFLLRKTDVSKKPRIAISVCYNKRIRHILLTHHDNMWSVRSVKKASVEELVEHHLKEKIPVQSDGTTIQNPIPRPDFYILHDHLTIGPKLGGGAYADVHKGVLRKGGESIDVAIKKCKGNIKKKQRIEFVKEARIMRRFNHRNVVKVIGVAPQEEPILIILELCPGGALSSFLKRQKSLPEDKLAGFVKDACRGLCYLSMRKIIHRDVAARNCLLSKENEAKISDFGLSVSTKELKLDRLNKMPVRWLAPETFRNGLFTTKTDVWSFGIMMWEIYSYCKTDPFPELSNADAKARILSGKNPMEPPKGMPVNMQSFMRLCFTQNPEARPTFENLLRTLCPNEQPPEPENEDFLKELEKFKKEAEESTSKASGMNSFPSNRPSAR</sequence>
<protein>
    <recommendedName>
        <fullName evidence="9">Tyrosine-protein kinase</fullName>
        <ecNumber evidence="9">2.7.10.2</ecNumber>
    </recommendedName>
</protein>
<dbReference type="InterPro" id="IPR035849">
    <property type="entry name" value="Fes/Fps/Fer_SH2"/>
</dbReference>
<dbReference type="OrthoDB" id="546826at2759"/>
<keyword evidence="2 8" id="KW-0547">Nucleotide-binding</keyword>
<dbReference type="PROSITE" id="PS50001">
    <property type="entry name" value="SH2"/>
    <property type="match status" value="1"/>
</dbReference>
<keyword evidence="1 9" id="KW-0808">Transferase</keyword>
<dbReference type="InterPro" id="IPR008266">
    <property type="entry name" value="Tyr_kinase_AS"/>
</dbReference>
<dbReference type="InterPro" id="IPR000980">
    <property type="entry name" value="SH2"/>
</dbReference>
<evidence type="ECO:0000256" key="10">
    <source>
        <dbReference type="SAM" id="MobiDB-lite"/>
    </source>
</evidence>
<dbReference type="InterPro" id="IPR000719">
    <property type="entry name" value="Prot_kinase_dom"/>
</dbReference>
<feature type="domain" description="Protein kinase" evidence="12">
    <location>
        <begin position="181"/>
        <end position="449"/>
    </location>
</feature>
<accession>A0A1I7RU24</accession>
<dbReference type="Pfam" id="PF07714">
    <property type="entry name" value="PK_Tyr_Ser-Thr"/>
    <property type="match status" value="1"/>
</dbReference>
<evidence type="ECO:0000256" key="6">
    <source>
        <dbReference type="ARBA" id="ARBA00051245"/>
    </source>
</evidence>
<feature type="compositionally biased region" description="Basic and acidic residues" evidence="10">
    <location>
        <begin position="447"/>
        <end position="463"/>
    </location>
</feature>
<evidence type="ECO:0000259" key="12">
    <source>
        <dbReference type="PROSITE" id="PS50011"/>
    </source>
</evidence>
<dbReference type="InterPro" id="IPR001245">
    <property type="entry name" value="Ser-Thr/Tyr_kinase_cat_dom"/>
</dbReference>
<feature type="compositionally biased region" description="Basic residues" evidence="10">
    <location>
        <begin position="1"/>
        <end position="10"/>
    </location>
</feature>
<dbReference type="PROSITE" id="PS50011">
    <property type="entry name" value="PROTEIN_KINASE_DOM"/>
    <property type="match status" value="1"/>
</dbReference>
<dbReference type="InterPro" id="IPR036860">
    <property type="entry name" value="SH2_dom_sf"/>
</dbReference>
<organism evidence="14 16">
    <name type="scientific">Bursaphelenchus xylophilus</name>
    <name type="common">Pinewood nematode worm</name>
    <name type="synonym">Aphelenchoides xylophilus</name>
    <dbReference type="NCBI Taxonomy" id="6326"/>
    <lineage>
        <taxon>Eukaryota</taxon>
        <taxon>Metazoa</taxon>
        <taxon>Ecdysozoa</taxon>
        <taxon>Nematoda</taxon>
        <taxon>Chromadorea</taxon>
        <taxon>Rhabditida</taxon>
        <taxon>Tylenchina</taxon>
        <taxon>Tylenchomorpha</taxon>
        <taxon>Aphelenchoidea</taxon>
        <taxon>Aphelenchoididae</taxon>
        <taxon>Bursaphelenchus</taxon>
    </lineage>
</organism>
<name>A0A1I7RU24_BURXY</name>
<dbReference type="SMART" id="SM00252">
    <property type="entry name" value="SH2"/>
    <property type="match status" value="1"/>
</dbReference>
<dbReference type="PRINTS" id="PR00109">
    <property type="entry name" value="TYRKINASE"/>
</dbReference>
<dbReference type="Gene3D" id="1.10.510.10">
    <property type="entry name" value="Transferase(Phosphotransferase) domain 1"/>
    <property type="match status" value="1"/>
</dbReference>
<dbReference type="EC" id="2.7.10.2" evidence="9"/>
<dbReference type="SMART" id="SM00219">
    <property type="entry name" value="TyrKc"/>
    <property type="match status" value="1"/>
</dbReference>
<evidence type="ECO:0000313" key="13">
    <source>
        <dbReference type="EMBL" id="CAD5235572.1"/>
    </source>
</evidence>
<feature type="compositionally biased region" description="Basic and acidic residues" evidence="10">
    <location>
        <begin position="47"/>
        <end position="57"/>
    </location>
</feature>
<evidence type="ECO:0000256" key="4">
    <source>
        <dbReference type="ARBA" id="ARBA00022840"/>
    </source>
</evidence>
<feature type="domain" description="SH2" evidence="11">
    <location>
        <begin position="79"/>
        <end position="169"/>
    </location>
</feature>
<keyword evidence="7" id="KW-0727">SH2 domain</keyword>
<dbReference type="GO" id="GO:0005524">
    <property type="term" value="F:ATP binding"/>
    <property type="evidence" value="ECO:0007669"/>
    <property type="project" value="UniProtKB-UniRule"/>
</dbReference>
<dbReference type="CDD" id="cd00192">
    <property type="entry name" value="PTKc"/>
    <property type="match status" value="1"/>
</dbReference>
<dbReference type="GO" id="GO:0004715">
    <property type="term" value="F:non-membrane spanning protein tyrosine kinase activity"/>
    <property type="evidence" value="ECO:0007669"/>
    <property type="project" value="UniProtKB-EC"/>
</dbReference>
<dbReference type="PANTHER" id="PTHR24418">
    <property type="entry name" value="TYROSINE-PROTEIN KINASE"/>
    <property type="match status" value="1"/>
</dbReference>
<feature type="region of interest" description="Disordered" evidence="10">
    <location>
        <begin position="435"/>
        <end position="480"/>
    </location>
</feature>
<dbReference type="WBParaSite" id="BXY_0423100.1">
    <property type="protein sequence ID" value="BXY_0423100.1"/>
    <property type="gene ID" value="BXY_0423100"/>
</dbReference>
<feature type="binding site" evidence="8">
    <location>
        <position position="213"/>
    </location>
    <ligand>
        <name>ATP</name>
        <dbReference type="ChEBI" id="CHEBI:30616"/>
    </ligand>
</feature>
<comment type="catalytic activity">
    <reaction evidence="6 9">
        <text>L-tyrosyl-[protein] + ATP = O-phospho-L-tyrosyl-[protein] + ADP + H(+)</text>
        <dbReference type="Rhea" id="RHEA:10596"/>
        <dbReference type="Rhea" id="RHEA-COMP:10136"/>
        <dbReference type="Rhea" id="RHEA-COMP:20101"/>
        <dbReference type="ChEBI" id="CHEBI:15378"/>
        <dbReference type="ChEBI" id="CHEBI:30616"/>
        <dbReference type="ChEBI" id="CHEBI:46858"/>
        <dbReference type="ChEBI" id="CHEBI:61978"/>
        <dbReference type="ChEBI" id="CHEBI:456216"/>
        <dbReference type="EC" id="2.7.10.2"/>
    </reaction>
</comment>
<dbReference type="eggNOG" id="KOG0194">
    <property type="taxonomic scope" value="Eukaryota"/>
</dbReference>
<evidence type="ECO:0000256" key="2">
    <source>
        <dbReference type="ARBA" id="ARBA00022741"/>
    </source>
</evidence>
<keyword evidence="4 8" id="KW-0067">ATP-binding</keyword>
<evidence type="ECO:0000313" key="16">
    <source>
        <dbReference type="WBParaSite" id="BXY_0423100.1"/>
    </source>
</evidence>
<dbReference type="Gene3D" id="3.30.505.10">
    <property type="entry name" value="SH2 domain"/>
    <property type="match status" value="1"/>
</dbReference>
<dbReference type="Pfam" id="PF00017">
    <property type="entry name" value="SH2"/>
    <property type="match status" value="1"/>
</dbReference>
<evidence type="ECO:0000256" key="9">
    <source>
        <dbReference type="RuleBase" id="RU362096"/>
    </source>
</evidence>
<reference evidence="13" key="2">
    <citation type="submission" date="2020-09" db="EMBL/GenBank/DDBJ databases">
        <authorList>
            <person name="Kikuchi T."/>
        </authorList>
    </citation>
    <scope>NUCLEOTIDE SEQUENCE</scope>
    <source>
        <strain evidence="13">Ka4C1</strain>
    </source>
</reference>
<evidence type="ECO:0000259" key="11">
    <source>
        <dbReference type="PROSITE" id="PS50001"/>
    </source>
</evidence>
<reference evidence="16" key="1">
    <citation type="submission" date="2016-11" db="UniProtKB">
        <authorList>
            <consortium name="WormBaseParasite"/>
        </authorList>
    </citation>
    <scope>IDENTIFICATION</scope>
</reference>
<evidence type="ECO:0000256" key="8">
    <source>
        <dbReference type="PROSITE-ProRule" id="PRU10141"/>
    </source>
</evidence>
<dbReference type="InterPro" id="IPR011009">
    <property type="entry name" value="Kinase-like_dom_sf"/>
</dbReference>
<keyword evidence="5 9" id="KW-0829">Tyrosine-protein kinase</keyword>
<dbReference type="InterPro" id="IPR017441">
    <property type="entry name" value="Protein_kinase_ATP_BS"/>
</dbReference>
<dbReference type="SUPFAM" id="SSF56112">
    <property type="entry name" value="Protein kinase-like (PK-like)"/>
    <property type="match status" value="1"/>
</dbReference>
<feature type="compositionally biased region" description="Polar residues" evidence="10">
    <location>
        <begin position="464"/>
        <end position="480"/>
    </location>
</feature>
<dbReference type="AlphaFoldDB" id="A0A1I7RU24"/>
<proteinExistence type="inferred from homology"/>
<keyword evidence="3 9" id="KW-0418">Kinase</keyword>
<evidence type="ECO:0000256" key="7">
    <source>
        <dbReference type="PROSITE-ProRule" id="PRU00191"/>
    </source>
</evidence>
<dbReference type="Proteomes" id="UP000659654">
    <property type="component" value="Unassembled WGS sequence"/>
</dbReference>
<dbReference type="EMBL" id="CAJFDI010000006">
    <property type="protein sequence ID" value="CAD5235572.1"/>
    <property type="molecule type" value="Genomic_DNA"/>
</dbReference>
<dbReference type="InterPro" id="IPR050198">
    <property type="entry name" value="Non-receptor_tyrosine_kinases"/>
</dbReference>
<gene>
    <name evidence="13" type="ORF">BXYJ_LOCUS15663</name>
</gene>
<evidence type="ECO:0000256" key="5">
    <source>
        <dbReference type="ARBA" id="ARBA00023137"/>
    </source>
</evidence>